<feature type="binding site" evidence="7">
    <location>
        <position position="293"/>
    </location>
    <ligand>
        <name>Fe(2+)</name>
        <dbReference type="ChEBI" id="CHEBI:29033"/>
    </ligand>
</feature>
<dbReference type="CDD" id="cd03411">
    <property type="entry name" value="Ferrochelatase_N"/>
    <property type="match status" value="1"/>
</dbReference>
<accession>A0ABZ0W3T9</accession>
<comment type="catalytic activity">
    <reaction evidence="6">
        <text>Fe-coproporphyrin III + 2 H(+) = coproporphyrin III + Fe(2+)</text>
        <dbReference type="Rhea" id="RHEA:49572"/>
        <dbReference type="ChEBI" id="CHEBI:15378"/>
        <dbReference type="ChEBI" id="CHEBI:29033"/>
        <dbReference type="ChEBI" id="CHEBI:68438"/>
        <dbReference type="ChEBI" id="CHEBI:131725"/>
        <dbReference type="EC" id="4.99.1.9"/>
    </reaction>
    <physiologicalReaction direction="right-to-left" evidence="6">
        <dbReference type="Rhea" id="RHEA:49574"/>
    </physiologicalReaction>
</comment>
<dbReference type="Pfam" id="PF00762">
    <property type="entry name" value="Ferrochelatase"/>
    <property type="match status" value="1"/>
</dbReference>
<comment type="pathway">
    <text evidence="7">Porphyrin-containing compound metabolism; protoheme biosynthesis; protoheme from protoporphyrin-IX: step 1/1.</text>
</comment>
<keyword evidence="2 7" id="KW-0408">Iron</keyword>
<feature type="binding site" evidence="7">
    <location>
        <position position="190"/>
    </location>
    <ligand>
        <name>Fe(2+)</name>
        <dbReference type="ChEBI" id="CHEBI:29033"/>
    </ligand>
</feature>
<keyword evidence="7" id="KW-0963">Cytoplasm</keyword>
<comment type="subcellular location">
    <subcellularLocation>
        <location evidence="7">Cytoplasm</location>
    </subcellularLocation>
</comment>
<evidence type="ECO:0000313" key="9">
    <source>
        <dbReference type="EMBL" id="WQD37384.1"/>
    </source>
</evidence>
<dbReference type="PANTHER" id="PTHR11108">
    <property type="entry name" value="FERROCHELATASE"/>
    <property type="match status" value="1"/>
</dbReference>
<gene>
    <name evidence="7 9" type="primary">hemH</name>
    <name evidence="9" type="ORF">U0035_17080</name>
</gene>
<dbReference type="Gene3D" id="3.40.50.1400">
    <property type="match status" value="3"/>
</dbReference>
<keyword evidence="10" id="KW-1185">Reference proteome</keyword>
<dbReference type="SUPFAM" id="SSF53800">
    <property type="entry name" value="Chelatase"/>
    <property type="match status" value="1"/>
</dbReference>
<evidence type="ECO:0000256" key="4">
    <source>
        <dbReference type="ARBA" id="ARBA00023239"/>
    </source>
</evidence>
<organism evidence="9 10">
    <name type="scientific">Niabella yanshanensis</name>
    <dbReference type="NCBI Taxonomy" id="577386"/>
    <lineage>
        <taxon>Bacteria</taxon>
        <taxon>Pseudomonadati</taxon>
        <taxon>Bacteroidota</taxon>
        <taxon>Chitinophagia</taxon>
        <taxon>Chitinophagales</taxon>
        <taxon>Chitinophagaceae</taxon>
        <taxon>Niabella</taxon>
    </lineage>
</organism>
<dbReference type="InterPro" id="IPR001015">
    <property type="entry name" value="Ferrochelatase"/>
</dbReference>
<evidence type="ECO:0000256" key="1">
    <source>
        <dbReference type="ARBA" id="ARBA00007718"/>
    </source>
</evidence>
<sequence>MKTGIILMNLGSPDSTSVPDLKAYLKEFLMDERVIDKPLWLRTLLVKGIIVPTRAPKSAEAYKTIWWEEGSPLVVLTERLQKALQEKVTEPVEIAMRYRKPNPKTAYDNLLKKIPDLEEVILVPLYPHYAMSSWETAVVYMKEIHKKHNYSFQLKTVPPFYKHPAYINALAESMKPHLQDDYDQLLFSYHGIPERHVLKTDPTKQHCMQVDNCCYKASESHLTCYRHQVTMTSELVAKKLGLKKNQWAQSYQSRLGRDPWLLPSTQERLPNLPKEGVKKIKVVCPSFISDCLETLEEIEERGKEDFIANGGEKYEYIPCVNTSETWVNALVQLIEEAKDAPYEQMSIQK</sequence>
<comment type="function">
    <text evidence="7">Catalyzes the ferrous insertion into protoporphyrin IX.</text>
</comment>
<proteinExistence type="inferred from homology"/>
<comment type="similarity">
    <text evidence="1 7 8">Belongs to the ferrochelatase family.</text>
</comment>
<evidence type="ECO:0000256" key="5">
    <source>
        <dbReference type="ARBA" id="ARBA00023244"/>
    </source>
</evidence>
<dbReference type="Proteomes" id="UP001325680">
    <property type="component" value="Chromosome"/>
</dbReference>
<name>A0ABZ0W3T9_9BACT</name>
<evidence type="ECO:0000256" key="2">
    <source>
        <dbReference type="ARBA" id="ARBA00023004"/>
    </source>
</evidence>
<keyword evidence="5 7" id="KW-0627">Porphyrin biosynthesis</keyword>
<comment type="catalytic activity">
    <reaction evidence="7">
        <text>heme b + 2 H(+) = protoporphyrin IX + Fe(2+)</text>
        <dbReference type="Rhea" id="RHEA:22584"/>
        <dbReference type="ChEBI" id="CHEBI:15378"/>
        <dbReference type="ChEBI" id="CHEBI:29033"/>
        <dbReference type="ChEBI" id="CHEBI:57306"/>
        <dbReference type="ChEBI" id="CHEBI:60344"/>
        <dbReference type="EC" id="4.98.1.1"/>
    </reaction>
</comment>
<dbReference type="CDD" id="cd00419">
    <property type="entry name" value="Ferrochelatase_C"/>
    <property type="match status" value="1"/>
</dbReference>
<evidence type="ECO:0000313" key="10">
    <source>
        <dbReference type="Proteomes" id="UP001325680"/>
    </source>
</evidence>
<dbReference type="RefSeq" id="WP_114792409.1">
    <property type="nucleotide sequence ID" value="NZ_CP139960.1"/>
</dbReference>
<dbReference type="EMBL" id="CP139960">
    <property type="protein sequence ID" value="WQD37384.1"/>
    <property type="molecule type" value="Genomic_DNA"/>
</dbReference>
<evidence type="ECO:0000256" key="3">
    <source>
        <dbReference type="ARBA" id="ARBA00023133"/>
    </source>
</evidence>
<keyword evidence="7" id="KW-0479">Metal-binding</keyword>
<evidence type="ECO:0000256" key="6">
    <source>
        <dbReference type="ARBA" id="ARBA00024536"/>
    </source>
</evidence>
<dbReference type="HAMAP" id="MF_00323">
    <property type="entry name" value="Ferrochelatase"/>
    <property type="match status" value="1"/>
</dbReference>
<keyword evidence="3 7" id="KW-0350">Heme biosynthesis</keyword>
<dbReference type="EC" id="4.98.1.1" evidence="7"/>
<dbReference type="NCBIfam" id="TIGR00109">
    <property type="entry name" value="hemH"/>
    <property type="match status" value="1"/>
</dbReference>
<keyword evidence="4 7" id="KW-0456">Lyase</keyword>
<protein>
    <recommendedName>
        <fullName evidence="7">Ferrochelatase</fullName>
        <ecNumber evidence="7">4.98.1.1</ecNumber>
    </recommendedName>
    <alternativeName>
        <fullName evidence="7">Heme synthase</fullName>
    </alternativeName>
    <alternativeName>
        <fullName evidence="7">Protoheme ferro-lyase</fullName>
    </alternativeName>
</protein>
<reference evidence="9 10" key="1">
    <citation type="submission" date="2023-12" db="EMBL/GenBank/DDBJ databases">
        <title>Genome sequencing and assembly of bacterial species from a model synthetic community.</title>
        <authorList>
            <person name="Hogle S.L."/>
        </authorList>
    </citation>
    <scope>NUCLEOTIDE SEQUENCE [LARGE SCALE GENOMIC DNA]</scope>
    <source>
        <strain evidence="9 10">HAMBI_3031</strain>
    </source>
</reference>
<evidence type="ECO:0000256" key="7">
    <source>
        <dbReference type="HAMAP-Rule" id="MF_00323"/>
    </source>
</evidence>
<dbReference type="PANTHER" id="PTHR11108:SF1">
    <property type="entry name" value="FERROCHELATASE, MITOCHONDRIAL"/>
    <property type="match status" value="1"/>
</dbReference>
<dbReference type="InterPro" id="IPR033644">
    <property type="entry name" value="Ferrochelatase_C"/>
</dbReference>
<dbReference type="InterPro" id="IPR033659">
    <property type="entry name" value="Ferrochelatase_N"/>
</dbReference>
<evidence type="ECO:0000256" key="8">
    <source>
        <dbReference type="RuleBase" id="RU004185"/>
    </source>
</evidence>